<dbReference type="OMA" id="QMCCVGG"/>
<comment type="similarity">
    <text evidence="2">Belongs to the CCC1 family.</text>
</comment>
<dbReference type="GO" id="GO:0012505">
    <property type="term" value="C:endomembrane system"/>
    <property type="evidence" value="ECO:0007669"/>
    <property type="project" value="UniProtKB-SubCell"/>
</dbReference>
<organism evidence="7 8">
    <name type="scientific">Ichthyophthirius multifiliis</name>
    <name type="common">White spot disease agent</name>
    <name type="synonym">Ich</name>
    <dbReference type="NCBI Taxonomy" id="5932"/>
    <lineage>
        <taxon>Eukaryota</taxon>
        <taxon>Sar</taxon>
        <taxon>Alveolata</taxon>
        <taxon>Ciliophora</taxon>
        <taxon>Intramacronucleata</taxon>
        <taxon>Oligohymenophorea</taxon>
        <taxon>Hymenostomatida</taxon>
        <taxon>Ophryoglenina</taxon>
        <taxon>Ichthyophthirius</taxon>
    </lineage>
</organism>
<evidence type="ECO:0000313" key="7">
    <source>
        <dbReference type="EMBL" id="EGR32126.1"/>
    </source>
</evidence>
<dbReference type="GeneID" id="14908282"/>
<dbReference type="GO" id="GO:0030026">
    <property type="term" value="P:intracellular manganese ion homeostasis"/>
    <property type="evidence" value="ECO:0007669"/>
    <property type="project" value="InterPro"/>
</dbReference>
<evidence type="ECO:0000256" key="6">
    <source>
        <dbReference type="SAM" id="Phobius"/>
    </source>
</evidence>
<comment type="subcellular location">
    <subcellularLocation>
        <location evidence="1">Endomembrane system</location>
        <topology evidence="1">Multi-pass membrane protein</topology>
    </subcellularLocation>
</comment>
<dbReference type="GO" id="GO:0005384">
    <property type="term" value="F:manganese ion transmembrane transporter activity"/>
    <property type="evidence" value="ECO:0007669"/>
    <property type="project" value="InterPro"/>
</dbReference>
<dbReference type="InParanoid" id="G0QRM7"/>
<feature type="transmembrane region" description="Helical" evidence="6">
    <location>
        <begin position="213"/>
        <end position="235"/>
    </location>
</feature>
<keyword evidence="8" id="KW-1185">Reference proteome</keyword>
<evidence type="ECO:0008006" key="9">
    <source>
        <dbReference type="Google" id="ProtNLM"/>
    </source>
</evidence>
<accession>G0QRM7</accession>
<evidence type="ECO:0000313" key="8">
    <source>
        <dbReference type="Proteomes" id="UP000008983"/>
    </source>
</evidence>
<sequence length="244" mass="26499">MLTRNLDQARRAYEMGNVEQMKIAHRNNTIENEERPLTQQIEDHNQSGTYIKSAVYGGLDGMITTYSVVMGVAGASLANVVVLALGIANLIGDGLSMALGDYLSTKRLSAEDSKTIIDILSKNKKVWVDAMMVEELGMLPSDDENPIKNAIVTFFSFALFGLVPIIPFIVAEIAGIDGNNPNIFYISTAVTGLFLFLLGYAKSMFTHMKWWISGLEVLLIGIIAAGASYVIGLAFRPLTGDVKG</sequence>
<dbReference type="AlphaFoldDB" id="G0QRM7"/>
<dbReference type="OrthoDB" id="73465at2759"/>
<evidence type="ECO:0000256" key="3">
    <source>
        <dbReference type="ARBA" id="ARBA00022692"/>
    </source>
</evidence>
<keyword evidence="3 6" id="KW-0812">Transmembrane</keyword>
<dbReference type="STRING" id="857967.G0QRM7"/>
<feature type="transmembrane region" description="Helical" evidence="6">
    <location>
        <begin position="183"/>
        <end position="201"/>
    </location>
</feature>
<dbReference type="InterPro" id="IPR008217">
    <property type="entry name" value="Ccc1_fam"/>
</dbReference>
<feature type="transmembrane region" description="Helical" evidence="6">
    <location>
        <begin position="68"/>
        <end position="91"/>
    </location>
</feature>
<dbReference type="Proteomes" id="UP000008983">
    <property type="component" value="Unassembled WGS sequence"/>
</dbReference>
<keyword evidence="5 6" id="KW-0472">Membrane</keyword>
<evidence type="ECO:0000256" key="2">
    <source>
        <dbReference type="ARBA" id="ARBA00007049"/>
    </source>
</evidence>
<dbReference type="Pfam" id="PF01988">
    <property type="entry name" value="VIT1"/>
    <property type="match status" value="1"/>
</dbReference>
<evidence type="ECO:0000256" key="1">
    <source>
        <dbReference type="ARBA" id="ARBA00004127"/>
    </source>
</evidence>
<proteinExistence type="inferred from homology"/>
<protein>
    <recommendedName>
        <fullName evidence="9">Integral membrane protein</fullName>
    </recommendedName>
</protein>
<name>G0QRM7_ICHMU</name>
<dbReference type="EMBL" id="GL983777">
    <property type="protein sequence ID" value="EGR32126.1"/>
    <property type="molecule type" value="Genomic_DNA"/>
</dbReference>
<evidence type="ECO:0000256" key="5">
    <source>
        <dbReference type="ARBA" id="ARBA00023136"/>
    </source>
</evidence>
<dbReference type="PANTHER" id="PTHR31851">
    <property type="entry name" value="FE(2+)/MN(2+) TRANSPORTER PCL1"/>
    <property type="match status" value="1"/>
</dbReference>
<gene>
    <name evidence="7" type="ORF">IMG5_095220</name>
</gene>
<evidence type="ECO:0000256" key="4">
    <source>
        <dbReference type="ARBA" id="ARBA00022989"/>
    </source>
</evidence>
<keyword evidence="4 6" id="KW-1133">Transmembrane helix</keyword>
<dbReference type="RefSeq" id="XP_004035612.1">
    <property type="nucleotide sequence ID" value="XM_004035564.1"/>
</dbReference>
<feature type="transmembrane region" description="Helical" evidence="6">
    <location>
        <begin position="150"/>
        <end position="171"/>
    </location>
</feature>
<reference evidence="7 8" key="1">
    <citation type="submission" date="2011-07" db="EMBL/GenBank/DDBJ databases">
        <authorList>
            <person name="Coyne R."/>
            <person name="Brami D."/>
            <person name="Johnson J."/>
            <person name="Hostetler J."/>
            <person name="Hannick L."/>
            <person name="Clark T."/>
            <person name="Cassidy-Hanley D."/>
            <person name="Inman J."/>
        </authorList>
    </citation>
    <scope>NUCLEOTIDE SEQUENCE [LARGE SCALE GENOMIC DNA]</scope>
    <source>
        <strain evidence="7 8">G5</strain>
    </source>
</reference>
<dbReference type="eggNOG" id="KOG4473">
    <property type="taxonomic scope" value="Eukaryota"/>
</dbReference>